<dbReference type="InterPro" id="IPR051603">
    <property type="entry name" value="Zinc-ADH_QOR/CCCR"/>
</dbReference>
<dbReference type="PANTHER" id="PTHR44154">
    <property type="entry name" value="QUINONE OXIDOREDUCTASE"/>
    <property type="match status" value="1"/>
</dbReference>
<name>A0ABU8TEY1_9PSEU</name>
<keyword evidence="5" id="KW-1185">Reference proteome</keyword>
<keyword evidence="1" id="KW-0521">NADP</keyword>
<dbReference type="SMART" id="SM00829">
    <property type="entry name" value="PKS_ER"/>
    <property type="match status" value="1"/>
</dbReference>
<dbReference type="Pfam" id="PF00107">
    <property type="entry name" value="ADH_zinc_N"/>
    <property type="match status" value="1"/>
</dbReference>
<dbReference type="InterPro" id="IPR011032">
    <property type="entry name" value="GroES-like_sf"/>
</dbReference>
<accession>A0ABU8TEY1</accession>
<dbReference type="InterPro" id="IPR036291">
    <property type="entry name" value="NAD(P)-bd_dom_sf"/>
</dbReference>
<dbReference type="Pfam" id="PF08240">
    <property type="entry name" value="ADH_N"/>
    <property type="match status" value="1"/>
</dbReference>
<feature type="region of interest" description="Disordered" evidence="2">
    <location>
        <begin position="39"/>
        <end position="64"/>
    </location>
</feature>
<feature type="domain" description="Enoyl reductase (ER)" evidence="3">
    <location>
        <begin position="11"/>
        <end position="327"/>
    </location>
</feature>
<evidence type="ECO:0000256" key="1">
    <source>
        <dbReference type="ARBA" id="ARBA00022857"/>
    </source>
</evidence>
<evidence type="ECO:0000259" key="3">
    <source>
        <dbReference type="SMART" id="SM00829"/>
    </source>
</evidence>
<evidence type="ECO:0000313" key="5">
    <source>
        <dbReference type="Proteomes" id="UP001364211"/>
    </source>
</evidence>
<comment type="caution">
    <text evidence="4">The sequence shown here is derived from an EMBL/GenBank/DDBJ whole genome shotgun (WGS) entry which is preliminary data.</text>
</comment>
<sequence length="332" mass="33829">MKAVSYSREGSARDVLTVGELDTPHPGPGQVRVRVRTSAVNPTDTKTRDGTTSRPFDGVRVPHQDGVGEIDAVGEGVDPSRIGQRVWTWLASPGGDGGAPLAEWGTCAEYTVVPDEQATVLPDGAPDDLGACLGVPAMTAYHCLFGDGSVAGSTVLVTGGAGAVGHYAVQLARWAGATVVSTVSGPEKAELARAAGAHHVVNYREGDPAAAILDAAGPVDRIVEVSLAQNLAQDLAVLRTGGQVASYAATPQDPQLPVRALMGANAVLRFVLLYTVPRPVLAAAARGLVAAAGHGALTPLPVTRFGIDDVAAAHEAVEAGTTGKVVVDVAPR</sequence>
<dbReference type="SUPFAM" id="SSF51735">
    <property type="entry name" value="NAD(P)-binding Rossmann-fold domains"/>
    <property type="match status" value="1"/>
</dbReference>
<evidence type="ECO:0000256" key="2">
    <source>
        <dbReference type="SAM" id="MobiDB-lite"/>
    </source>
</evidence>
<organism evidence="4 5">
    <name type="scientific">Pseudonocardia spirodelae</name>
    <dbReference type="NCBI Taxonomy" id="3133431"/>
    <lineage>
        <taxon>Bacteria</taxon>
        <taxon>Bacillati</taxon>
        <taxon>Actinomycetota</taxon>
        <taxon>Actinomycetes</taxon>
        <taxon>Pseudonocardiales</taxon>
        <taxon>Pseudonocardiaceae</taxon>
        <taxon>Pseudonocardia</taxon>
    </lineage>
</organism>
<protein>
    <submittedName>
        <fullName evidence="4">NADPH:quinone reductase</fullName>
    </submittedName>
</protein>
<dbReference type="Gene3D" id="3.40.50.720">
    <property type="entry name" value="NAD(P)-binding Rossmann-like Domain"/>
    <property type="match status" value="1"/>
</dbReference>
<evidence type="ECO:0000313" key="4">
    <source>
        <dbReference type="EMBL" id="MEJ8282213.1"/>
    </source>
</evidence>
<gene>
    <name evidence="4" type="ORF">WJX68_25000</name>
</gene>
<dbReference type="InterPro" id="IPR020843">
    <property type="entry name" value="ER"/>
</dbReference>
<dbReference type="InterPro" id="IPR013149">
    <property type="entry name" value="ADH-like_C"/>
</dbReference>
<dbReference type="SUPFAM" id="SSF50129">
    <property type="entry name" value="GroES-like"/>
    <property type="match status" value="1"/>
</dbReference>
<dbReference type="EMBL" id="JBBJUP010000033">
    <property type="protein sequence ID" value="MEJ8282213.1"/>
    <property type="molecule type" value="Genomic_DNA"/>
</dbReference>
<dbReference type="Gene3D" id="3.90.180.10">
    <property type="entry name" value="Medium-chain alcohol dehydrogenases, catalytic domain"/>
    <property type="match status" value="1"/>
</dbReference>
<proteinExistence type="predicted"/>
<dbReference type="InterPro" id="IPR013154">
    <property type="entry name" value="ADH-like_N"/>
</dbReference>
<reference evidence="4 5" key="1">
    <citation type="submission" date="2024-03" db="EMBL/GenBank/DDBJ databases">
        <title>Draft genome sequence of Pseudonocardia sp. DW16-2.</title>
        <authorList>
            <person name="Duangmal K."/>
        </authorList>
    </citation>
    <scope>NUCLEOTIDE SEQUENCE [LARGE SCALE GENOMIC DNA]</scope>
    <source>
        <strain evidence="4 5">DW16-2</strain>
    </source>
</reference>
<dbReference type="PANTHER" id="PTHR44154:SF1">
    <property type="entry name" value="QUINONE OXIDOREDUCTASE"/>
    <property type="match status" value="1"/>
</dbReference>
<dbReference type="Proteomes" id="UP001364211">
    <property type="component" value="Unassembled WGS sequence"/>
</dbReference>
<dbReference type="RefSeq" id="WP_340295419.1">
    <property type="nucleotide sequence ID" value="NZ_JBBJUP010000033.1"/>
</dbReference>
<dbReference type="CDD" id="cd08253">
    <property type="entry name" value="zeta_crystallin"/>
    <property type="match status" value="1"/>
</dbReference>